<feature type="transmembrane region" description="Helical" evidence="7">
    <location>
        <begin position="69"/>
        <end position="96"/>
    </location>
</feature>
<evidence type="ECO:0000313" key="9">
    <source>
        <dbReference type="Proteomes" id="UP000187464"/>
    </source>
</evidence>
<evidence type="ECO:0000256" key="1">
    <source>
        <dbReference type="ARBA" id="ARBA00004651"/>
    </source>
</evidence>
<proteinExistence type="inferred from homology"/>
<evidence type="ECO:0000256" key="4">
    <source>
        <dbReference type="ARBA" id="ARBA00022692"/>
    </source>
</evidence>
<organism evidence="8 9">
    <name type="scientific">Proteiniphilum saccharofermentans</name>
    <dbReference type="NCBI Taxonomy" id="1642647"/>
    <lineage>
        <taxon>Bacteria</taxon>
        <taxon>Pseudomonadati</taxon>
        <taxon>Bacteroidota</taxon>
        <taxon>Bacteroidia</taxon>
        <taxon>Bacteroidales</taxon>
        <taxon>Dysgonomonadaceae</taxon>
        <taxon>Proteiniphilum</taxon>
    </lineage>
</organism>
<dbReference type="Pfam" id="PF07681">
    <property type="entry name" value="DoxX"/>
    <property type="match status" value="1"/>
</dbReference>
<comment type="subcellular location">
    <subcellularLocation>
        <location evidence="1">Cell membrane</location>
        <topology evidence="1">Multi-pass membrane protein</topology>
    </subcellularLocation>
</comment>
<dbReference type="PANTHER" id="PTHR33452">
    <property type="entry name" value="OXIDOREDUCTASE CATD-RELATED"/>
    <property type="match status" value="1"/>
</dbReference>
<evidence type="ECO:0000256" key="2">
    <source>
        <dbReference type="ARBA" id="ARBA00006679"/>
    </source>
</evidence>
<keyword evidence="3" id="KW-1003">Cell membrane</keyword>
<keyword evidence="4 7" id="KW-0812">Transmembrane</keyword>
<name>A0A1R3T5H6_9BACT</name>
<dbReference type="EMBL" id="LT605205">
    <property type="protein sequence ID" value="SCD19837.1"/>
    <property type="molecule type" value="Genomic_DNA"/>
</dbReference>
<keyword evidence="5 7" id="KW-1133">Transmembrane helix</keyword>
<dbReference type="STRING" id="1642647.PSM36_1012"/>
<gene>
    <name evidence="8" type="ORF">PSM36_1012</name>
</gene>
<accession>A0A1R3T5H6</accession>
<feature type="transmembrane region" description="Helical" evidence="7">
    <location>
        <begin position="39"/>
        <end position="63"/>
    </location>
</feature>
<feature type="transmembrane region" description="Helical" evidence="7">
    <location>
        <begin position="6"/>
        <end position="27"/>
    </location>
</feature>
<evidence type="ECO:0000256" key="5">
    <source>
        <dbReference type="ARBA" id="ARBA00022989"/>
    </source>
</evidence>
<protein>
    <submittedName>
        <fullName evidence="8">Putative membrane protein</fullName>
    </submittedName>
</protein>
<evidence type="ECO:0000313" key="8">
    <source>
        <dbReference type="EMBL" id="SCD19837.1"/>
    </source>
</evidence>
<dbReference type="InterPro" id="IPR051907">
    <property type="entry name" value="DoxX-like_oxidoreductase"/>
</dbReference>
<reference evidence="9" key="1">
    <citation type="submission" date="2016-08" db="EMBL/GenBank/DDBJ databases">
        <authorList>
            <person name="Wibberg D."/>
        </authorList>
    </citation>
    <scope>NUCLEOTIDE SEQUENCE [LARGE SCALE GENOMIC DNA]</scope>
</reference>
<keyword evidence="9" id="KW-1185">Reference proteome</keyword>
<dbReference type="Proteomes" id="UP000187464">
    <property type="component" value="Chromosome I"/>
</dbReference>
<dbReference type="RefSeq" id="WP_076929366.1">
    <property type="nucleotide sequence ID" value="NZ_LT605205.1"/>
</dbReference>
<dbReference type="KEGG" id="psac:PSM36_1012"/>
<dbReference type="InterPro" id="IPR032808">
    <property type="entry name" value="DoxX"/>
</dbReference>
<evidence type="ECO:0000256" key="6">
    <source>
        <dbReference type="ARBA" id="ARBA00023136"/>
    </source>
</evidence>
<dbReference type="AlphaFoldDB" id="A0A1R3T5H6"/>
<keyword evidence="6 7" id="KW-0472">Membrane</keyword>
<sequence length="137" mass="14629">MKKENLLQFGWLILRVGIGISIFLHGFPKITGGTEMWTAIGSSMGIFGINFAPTFWGFLAAVAESVGGLLFALGLFFRPAAIMLTGTMIVALATHLAAGDDFMRFGHALDLLIVFAASILIGAGKYSFDAKFLPKIA</sequence>
<feature type="transmembrane region" description="Helical" evidence="7">
    <location>
        <begin position="108"/>
        <end position="128"/>
    </location>
</feature>
<dbReference type="PANTHER" id="PTHR33452:SF1">
    <property type="entry name" value="INNER MEMBRANE PROTEIN YPHA-RELATED"/>
    <property type="match status" value="1"/>
</dbReference>
<evidence type="ECO:0000256" key="7">
    <source>
        <dbReference type="SAM" id="Phobius"/>
    </source>
</evidence>
<evidence type="ECO:0000256" key="3">
    <source>
        <dbReference type="ARBA" id="ARBA00022475"/>
    </source>
</evidence>
<dbReference type="GO" id="GO:0005886">
    <property type="term" value="C:plasma membrane"/>
    <property type="evidence" value="ECO:0007669"/>
    <property type="project" value="UniProtKB-SubCell"/>
</dbReference>
<comment type="similarity">
    <text evidence="2">Belongs to the DoxX family.</text>
</comment>